<accession>A0A292ZB06</accession>
<evidence type="ECO:0000313" key="1">
    <source>
        <dbReference type="EMBL" id="GAY20023.1"/>
    </source>
</evidence>
<dbReference type="AlphaFoldDB" id="A0A292ZB06"/>
<organism evidence="1 2">
    <name type="scientific">Sphingobium fuliginis (strain ATCC 27551)</name>
    <dbReference type="NCBI Taxonomy" id="336203"/>
    <lineage>
        <taxon>Bacteria</taxon>
        <taxon>Pseudomonadati</taxon>
        <taxon>Pseudomonadota</taxon>
        <taxon>Alphaproteobacteria</taxon>
        <taxon>Sphingomonadales</taxon>
        <taxon>Sphingomonadaceae</taxon>
        <taxon>Sphingobium</taxon>
    </lineage>
</organism>
<evidence type="ECO:0000313" key="2">
    <source>
        <dbReference type="Proteomes" id="UP000221538"/>
    </source>
</evidence>
<dbReference type="RefSeq" id="WP_016747690.1">
    <property type="nucleotide sequence ID" value="NZ_BEWI01000030.1"/>
</dbReference>
<protein>
    <submittedName>
        <fullName evidence="1">Uncharacterized protein</fullName>
    </submittedName>
</protein>
<reference evidence="1 2" key="2">
    <citation type="journal article" date="2013" name="Environ. Sci. Technol.">
        <title>The 4-tert-butylphenol-utilizing bacterium Sphingobium fuliginis OMI can degrade bisphenols via phenolic ring hydroxylation and meta-cleavage pathway.</title>
        <authorList>
            <person name="Ogata Y."/>
            <person name="Goda S."/>
            <person name="Toyama T."/>
            <person name="Sei K."/>
            <person name="Ike M."/>
        </authorList>
    </citation>
    <scope>NUCLEOTIDE SEQUENCE [LARGE SCALE GENOMIC DNA]</scope>
    <source>
        <strain evidence="1 2">OMI</strain>
    </source>
</reference>
<dbReference type="Proteomes" id="UP000221538">
    <property type="component" value="Unassembled WGS sequence"/>
</dbReference>
<sequence length="106" mass="12296">MTKFVFDASIFVRPGHETDPGEYSDETRAEIAKLRVLYPELAHWGDLALGGAFGEMSEDVLSISWAHFLFETREEFFLGYCCWRQTRGDWHGGIDFDRLEALTDWK</sequence>
<proteinExistence type="predicted"/>
<comment type="caution">
    <text evidence="1">The sequence shown here is derived from an EMBL/GenBank/DDBJ whole genome shotgun (WGS) entry which is preliminary data.</text>
</comment>
<name>A0A292ZB06_SPHSA</name>
<dbReference type="EMBL" id="BEWI01000030">
    <property type="protein sequence ID" value="GAY20023.1"/>
    <property type="molecule type" value="Genomic_DNA"/>
</dbReference>
<gene>
    <name evidence="1" type="ORF">SFOMI_0545</name>
</gene>
<reference evidence="1 2" key="1">
    <citation type="journal article" date="2013" name="Biodegradation">
        <title>Occurrence of 4-tert-butylphenol (4-t-BP) biodegradation in an aquatic sample caused by the presence of Spirodela polyrrhiza and isolation of a 4-t-BP-utilizing bacterium.</title>
        <authorList>
            <person name="Ogata Y."/>
            <person name="Toyama T."/>
            <person name="Yu N."/>
            <person name="Wang X."/>
            <person name="Sei K."/>
            <person name="Ike M."/>
        </authorList>
    </citation>
    <scope>NUCLEOTIDE SEQUENCE [LARGE SCALE GENOMIC DNA]</scope>
    <source>
        <strain evidence="1 2">OMI</strain>
    </source>
</reference>